<dbReference type="OrthoDB" id="9814968at2"/>
<dbReference type="Pfam" id="PF00069">
    <property type="entry name" value="Pkinase"/>
    <property type="match status" value="1"/>
</dbReference>
<evidence type="ECO:0000313" key="11">
    <source>
        <dbReference type="Proteomes" id="UP000290365"/>
    </source>
</evidence>
<dbReference type="KEGG" id="kbs:EPA93_27955"/>
<dbReference type="PROSITE" id="PS50011">
    <property type="entry name" value="PROTEIN_KINASE_DOM"/>
    <property type="match status" value="1"/>
</dbReference>
<evidence type="ECO:0000256" key="2">
    <source>
        <dbReference type="ARBA" id="ARBA00022527"/>
    </source>
</evidence>
<dbReference type="GO" id="GO:0004674">
    <property type="term" value="F:protein serine/threonine kinase activity"/>
    <property type="evidence" value="ECO:0007669"/>
    <property type="project" value="UniProtKB-KW"/>
</dbReference>
<keyword evidence="8" id="KW-1133">Transmembrane helix</keyword>
<dbReference type="Gene3D" id="3.30.200.20">
    <property type="entry name" value="Phosphorylase Kinase, domain 1"/>
    <property type="match status" value="1"/>
</dbReference>
<dbReference type="Proteomes" id="UP000290365">
    <property type="component" value="Chromosome"/>
</dbReference>
<protein>
    <recommendedName>
        <fullName evidence="1">non-specific serine/threonine protein kinase</fullName>
        <ecNumber evidence="1">2.7.11.1</ecNumber>
    </recommendedName>
</protein>
<dbReference type="Gene3D" id="1.10.510.10">
    <property type="entry name" value="Transferase(Phosphotransferase) domain 1"/>
    <property type="match status" value="1"/>
</dbReference>
<proteinExistence type="predicted"/>
<dbReference type="AlphaFoldDB" id="A0A4P6JVN7"/>
<dbReference type="PANTHER" id="PTHR43289:SF6">
    <property type="entry name" value="SERINE_THREONINE-PROTEIN KINASE NEKL-3"/>
    <property type="match status" value="1"/>
</dbReference>
<feature type="region of interest" description="Disordered" evidence="7">
    <location>
        <begin position="392"/>
        <end position="429"/>
    </location>
</feature>
<dbReference type="InterPro" id="IPR008271">
    <property type="entry name" value="Ser/Thr_kinase_AS"/>
</dbReference>
<feature type="compositionally biased region" description="Low complexity" evidence="7">
    <location>
        <begin position="418"/>
        <end position="429"/>
    </location>
</feature>
<dbReference type="EMBL" id="CP035758">
    <property type="protein sequence ID" value="QBD79604.1"/>
    <property type="molecule type" value="Genomic_DNA"/>
</dbReference>
<feature type="transmembrane region" description="Helical" evidence="8">
    <location>
        <begin position="309"/>
        <end position="333"/>
    </location>
</feature>
<keyword evidence="4" id="KW-0547">Nucleotide-binding</keyword>
<keyword evidence="8" id="KW-0472">Membrane</keyword>
<dbReference type="PROSITE" id="PS00108">
    <property type="entry name" value="PROTEIN_KINASE_ST"/>
    <property type="match status" value="1"/>
</dbReference>
<dbReference type="InterPro" id="IPR000719">
    <property type="entry name" value="Prot_kinase_dom"/>
</dbReference>
<name>A0A4P6JVN7_KTERU</name>
<evidence type="ECO:0000256" key="5">
    <source>
        <dbReference type="ARBA" id="ARBA00022777"/>
    </source>
</evidence>
<keyword evidence="6" id="KW-0067">ATP-binding</keyword>
<dbReference type="CDD" id="cd14014">
    <property type="entry name" value="STKc_PknB_like"/>
    <property type="match status" value="1"/>
</dbReference>
<evidence type="ECO:0000256" key="8">
    <source>
        <dbReference type="SAM" id="Phobius"/>
    </source>
</evidence>
<evidence type="ECO:0000256" key="3">
    <source>
        <dbReference type="ARBA" id="ARBA00022679"/>
    </source>
</evidence>
<evidence type="ECO:0000256" key="6">
    <source>
        <dbReference type="ARBA" id="ARBA00022840"/>
    </source>
</evidence>
<organism evidence="10 11">
    <name type="scientific">Ktedonosporobacter rubrisoli</name>
    <dbReference type="NCBI Taxonomy" id="2509675"/>
    <lineage>
        <taxon>Bacteria</taxon>
        <taxon>Bacillati</taxon>
        <taxon>Chloroflexota</taxon>
        <taxon>Ktedonobacteria</taxon>
        <taxon>Ktedonobacterales</taxon>
        <taxon>Ktedonosporobacteraceae</taxon>
        <taxon>Ktedonosporobacter</taxon>
    </lineage>
</organism>
<dbReference type="SUPFAM" id="SSF56112">
    <property type="entry name" value="Protein kinase-like (PK-like)"/>
    <property type="match status" value="1"/>
</dbReference>
<evidence type="ECO:0000259" key="9">
    <source>
        <dbReference type="PROSITE" id="PS50011"/>
    </source>
</evidence>
<feature type="compositionally biased region" description="Basic residues" evidence="7">
    <location>
        <begin position="403"/>
        <end position="415"/>
    </location>
</feature>
<dbReference type="GO" id="GO:0005524">
    <property type="term" value="F:ATP binding"/>
    <property type="evidence" value="ECO:0007669"/>
    <property type="project" value="UniProtKB-KW"/>
</dbReference>
<evidence type="ECO:0000256" key="4">
    <source>
        <dbReference type="ARBA" id="ARBA00022741"/>
    </source>
</evidence>
<evidence type="ECO:0000256" key="1">
    <source>
        <dbReference type="ARBA" id="ARBA00012513"/>
    </source>
</evidence>
<sequence length="429" mass="47404">MPELEQHSLGPYFIERHLARGGMSDIYLAKDTRTLQPVVIKLVHSSNREHCERFRREIATSQALKHEHILPALDHGEFEAWVYMVTPYIAAGTLKQRLQEGALDLEEAGNLLDQLASALHYAHGQGILHRDIKPSNILLQDGTHAYLTDFGLVKKVGDETDLTLSGYLIGTPEYMAPELADESVTVRSDVYALGIVLYQMLTGHVPFTGSTPIGIYLKHIRERPTPPSHLRTDLPRSIERVVLQALEKDPQRRFQSAQEFAEAYQQALKLAQGHTLTLDRLMLTRLLSQENELLGAGRRKPRKVSPRQALLASLGAAVFVVFPTLLGSALYSWQAPAASKAALAPSAAAVCNAPNIRPALPSAGAGSQHSANVGPVSDAAHVMEIAPMTTWQESQPVKQDHKHDKHHQKKQKHKHSDSSSINIDIEIND</sequence>
<dbReference type="FunFam" id="1.10.510.10:FF:000021">
    <property type="entry name" value="Serine/threonine protein kinase"/>
    <property type="match status" value="1"/>
</dbReference>
<dbReference type="PANTHER" id="PTHR43289">
    <property type="entry name" value="MITOGEN-ACTIVATED PROTEIN KINASE KINASE KINASE 20-RELATED"/>
    <property type="match status" value="1"/>
</dbReference>
<keyword evidence="3" id="KW-0808">Transferase</keyword>
<evidence type="ECO:0000256" key="7">
    <source>
        <dbReference type="SAM" id="MobiDB-lite"/>
    </source>
</evidence>
<keyword evidence="8" id="KW-0812">Transmembrane</keyword>
<dbReference type="EC" id="2.7.11.1" evidence="1"/>
<keyword evidence="2 10" id="KW-0723">Serine/threonine-protein kinase</keyword>
<feature type="domain" description="Protein kinase" evidence="9">
    <location>
        <begin position="12"/>
        <end position="268"/>
    </location>
</feature>
<gene>
    <name evidence="10" type="ORF">EPA93_27955</name>
</gene>
<dbReference type="InterPro" id="IPR011009">
    <property type="entry name" value="Kinase-like_dom_sf"/>
</dbReference>
<keyword evidence="5 10" id="KW-0418">Kinase</keyword>
<evidence type="ECO:0000313" key="10">
    <source>
        <dbReference type="EMBL" id="QBD79604.1"/>
    </source>
</evidence>
<dbReference type="SMART" id="SM00220">
    <property type="entry name" value="S_TKc"/>
    <property type="match status" value="1"/>
</dbReference>
<keyword evidence="11" id="KW-1185">Reference proteome</keyword>
<reference evidence="10 11" key="1">
    <citation type="submission" date="2019-01" db="EMBL/GenBank/DDBJ databases">
        <title>Ktedonosporobacter rubrisoli SCAWS-G2.</title>
        <authorList>
            <person name="Huang Y."/>
            <person name="Yan B."/>
        </authorList>
    </citation>
    <scope>NUCLEOTIDE SEQUENCE [LARGE SCALE GENOMIC DNA]</scope>
    <source>
        <strain evidence="10 11">SCAWS-G2</strain>
    </source>
</reference>
<accession>A0A4P6JVN7</accession>
<dbReference type="RefSeq" id="WP_129890670.1">
    <property type="nucleotide sequence ID" value="NZ_CP035758.1"/>
</dbReference>